<dbReference type="PROSITE" id="PS01186">
    <property type="entry name" value="EGF_2"/>
    <property type="match status" value="1"/>
</dbReference>
<dbReference type="Pfam" id="PF00008">
    <property type="entry name" value="EGF"/>
    <property type="match status" value="3"/>
</dbReference>
<dbReference type="InterPro" id="IPR000742">
    <property type="entry name" value="EGF"/>
</dbReference>
<keyword evidence="13" id="KW-0805">Transcription regulation</keyword>
<evidence type="ECO:0000256" key="22">
    <source>
        <dbReference type="SAM" id="Phobius"/>
    </source>
</evidence>
<dbReference type="PROSITE" id="PS00010">
    <property type="entry name" value="ASX_HYDROXYL"/>
    <property type="match status" value="2"/>
</dbReference>
<evidence type="ECO:0000256" key="13">
    <source>
        <dbReference type="ARBA" id="ARBA00023015"/>
    </source>
</evidence>
<sequence>MLKRKQRRLSKLALDHIFSSANVFGFVIHGFLWVASPRLGQSDDVVLKLPSLHHQIFYDRIRCKRTGGDYITVSINVTDQRGGYHGHILETIMVDGSTPSRTVSTYTDVLSVDFECLMKIVLFLASGDQTEVLTCRNFKNQIAKNVSLFLLFEYYDCVEILQMDRWSHIVLPAAFLLLTSATFQDYDEPCHPYACEFGDCIPEGSSFRCECRKDHVGETCNIWRSPLVNCDVDGPLTCFNNGICNTTQNSFTCVCSPNFTGFFCEEDVNECKASPCQNGGTCVNRPGSFFCMCPLGFKGEICDEPVEICSRDACENGGTCIDSKDGYVCHCPLGVMGRRCERDERVFKTSNNDSTRENPVTCADCPSKIVNGKCEGECNVPECGGDDGDCLNKNLFGECPHSSFCALAFRNGICDEICDTEACLFDGFDCMPKIPACPEAISTYCSEHRADGICDEKCNQEGCDFDGSDCQGVPNKILSGELSVVVLTEPSYFVANVAGFLRSMSRTLRADVQIKNDQKGPKIFFWNEGKMGDRVKIEPKGIATRTPKRGKRGVIVWIEVDVAACVNECFSDVEVVASFIEASRERYEHVYLLRGCEEN</sequence>
<keyword evidence="9" id="KW-0677">Repeat</keyword>
<dbReference type="GO" id="GO:0043235">
    <property type="term" value="C:receptor complex"/>
    <property type="evidence" value="ECO:0007669"/>
    <property type="project" value="TreeGrafter"/>
</dbReference>
<dbReference type="GO" id="GO:0022611">
    <property type="term" value="P:dormancy process"/>
    <property type="evidence" value="ECO:0007669"/>
    <property type="project" value="UniProtKB-ARBA"/>
</dbReference>
<feature type="domain" description="LNR" evidence="24">
    <location>
        <begin position="399"/>
        <end position="435"/>
    </location>
</feature>
<evidence type="ECO:0000256" key="4">
    <source>
        <dbReference type="ARBA" id="ARBA00022473"/>
    </source>
</evidence>
<dbReference type="InterPro" id="IPR000152">
    <property type="entry name" value="EGF-type_Asp/Asn_hydroxyl_site"/>
</dbReference>
<dbReference type="SUPFAM" id="SSF90193">
    <property type="entry name" value="Notch domain"/>
    <property type="match status" value="2"/>
</dbReference>
<keyword evidence="8" id="KW-0732">Signal</keyword>
<dbReference type="OrthoDB" id="283575at2759"/>
<evidence type="ECO:0000256" key="7">
    <source>
        <dbReference type="ARBA" id="ARBA00022692"/>
    </source>
</evidence>
<dbReference type="SMART" id="SM00179">
    <property type="entry name" value="EGF_CA"/>
    <property type="match status" value="4"/>
</dbReference>
<dbReference type="InterPro" id="IPR035993">
    <property type="entry name" value="Notch-like_dom_sf"/>
</dbReference>
<feature type="disulfide bond" evidence="21">
    <location>
        <begin position="331"/>
        <end position="340"/>
    </location>
</feature>
<feature type="transmembrane region" description="Helical" evidence="22">
    <location>
        <begin position="12"/>
        <end position="35"/>
    </location>
</feature>
<feature type="domain" description="EGF-like" evidence="23">
    <location>
        <begin position="226"/>
        <end position="265"/>
    </location>
</feature>
<dbReference type="InterPro" id="IPR051355">
    <property type="entry name" value="Notch/Slit_guidance"/>
</dbReference>
<dbReference type="GO" id="GO:0005509">
    <property type="term" value="F:calcium ion binding"/>
    <property type="evidence" value="ECO:0007669"/>
    <property type="project" value="InterPro"/>
</dbReference>
<feature type="domain" description="EGF-like" evidence="23">
    <location>
        <begin position="267"/>
        <end position="303"/>
    </location>
</feature>
<evidence type="ECO:0000259" key="23">
    <source>
        <dbReference type="PROSITE" id="PS50026"/>
    </source>
</evidence>
<dbReference type="SUPFAM" id="SSF57184">
    <property type="entry name" value="Growth factor receptor domain"/>
    <property type="match status" value="1"/>
</dbReference>
<dbReference type="GO" id="GO:0090575">
    <property type="term" value="C:RNA polymerase II transcription regulator complex"/>
    <property type="evidence" value="ECO:0007669"/>
    <property type="project" value="UniProtKB-ARBA"/>
</dbReference>
<evidence type="ECO:0000256" key="14">
    <source>
        <dbReference type="ARBA" id="ARBA00023043"/>
    </source>
</evidence>
<proteinExistence type="inferred from homology"/>
<evidence type="ECO:0000313" key="25">
    <source>
        <dbReference type="EMBL" id="ETN69143.1"/>
    </source>
</evidence>
<dbReference type="AlphaFoldDB" id="W2SHU6"/>
<comment type="caution">
    <text evidence="21">Lacks conserved residue(s) required for the propagation of feature annotation.</text>
</comment>
<keyword evidence="19" id="KW-0325">Glycoprotein</keyword>
<dbReference type="InterPro" id="IPR000800">
    <property type="entry name" value="Notch_dom"/>
</dbReference>
<dbReference type="PROSITE" id="PS50258">
    <property type="entry name" value="LNR"/>
    <property type="match status" value="2"/>
</dbReference>
<dbReference type="GO" id="GO:0040024">
    <property type="term" value="P:dauer larval development"/>
    <property type="evidence" value="ECO:0007669"/>
    <property type="project" value="UniProtKB-ARBA"/>
</dbReference>
<keyword evidence="10" id="KW-0221">Differentiation</keyword>
<dbReference type="GO" id="GO:0001708">
    <property type="term" value="P:cell fate specification"/>
    <property type="evidence" value="ECO:0007669"/>
    <property type="project" value="UniProtKB-ARBA"/>
</dbReference>
<dbReference type="SMART" id="SM00181">
    <property type="entry name" value="EGF"/>
    <property type="match status" value="4"/>
</dbReference>
<dbReference type="FunFam" id="2.10.25.10:FF:000125">
    <property type="entry name" value="Neurogenic locus notch protein-like"/>
    <property type="match status" value="1"/>
</dbReference>
<keyword evidence="14" id="KW-0040">ANK repeat</keyword>
<dbReference type="InterPro" id="IPR001881">
    <property type="entry name" value="EGF-like_Ca-bd_dom"/>
</dbReference>
<dbReference type="STRING" id="51031.W2SHU6"/>
<name>W2SHU6_NECAM</name>
<feature type="disulfide bond" evidence="21">
    <location>
        <begin position="293"/>
        <end position="302"/>
    </location>
</feature>
<dbReference type="PROSITE" id="PS00022">
    <property type="entry name" value="EGF_1"/>
    <property type="match status" value="4"/>
</dbReference>
<keyword evidence="6 21" id="KW-0245">EGF-like domain</keyword>
<dbReference type="InterPro" id="IPR010660">
    <property type="entry name" value="Notch_NOD_dom"/>
</dbReference>
<keyword evidence="7 22" id="KW-0812">Transmembrane</keyword>
<dbReference type="CDD" id="cd00054">
    <property type="entry name" value="EGF_CA"/>
    <property type="match status" value="3"/>
</dbReference>
<dbReference type="Pfam" id="PF06816">
    <property type="entry name" value="NOD"/>
    <property type="match status" value="1"/>
</dbReference>
<evidence type="ECO:0000256" key="10">
    <source>
        <dbReference type="ARBA" id="ARBA00022782"/>
    </source>
</evidence>
<dbReference type="Proteomes" id="UP000053676">
    <property type="component" value="Unassembled WGS sequence"/>
</dbReference>
<evidence type="ECO:0000256" key="20">
    <source>
        <dbReference type="ARBA" id="ARBA00023242"/>
    </source>
</evidence>
<dbReference type="PANTHER" id="PTHR45836">
    <property type="entry name" value="SLIT HOMOLOG"/>
    <property type="match status" value="1"/>
</dbReference>
<dbReference type="FunFam" id="3.30.300.320:FF:000001">
    <property type="entry name" value="Neurogenic locus notch 1"/>
    <property type="match status" value="1"/>
</dbReference>
<dbReference type="Gene3D" id="3.30.300.320">
    <property type="match status" value="1"/>
</dbReference>
<dbReference type="GO" id="GO:0061629">
    <property type="term" value="F:RNA polymerase II-specific DNA-binding transcription factor binding"/>
    <property type="evidence" value="ECO:0007669"/>
    <property type="project" value="UniProtKB-ARBA"/>
</dbReference>
<dbReference type="InterPro" id="IPR009030">
    <property type="entry name" value="Growth_fac_rcpt_cys_sf"/>
</dbReference>
<feature type="domain" description="EGF-like" evidence="23">
    <location>
        <begin position="305"/>
        <end position="341"/>
    </location>
</feature>
<reference evidence="26" key="1">
    <citation type="journal article" date="2014" name="Nat. Genet.">
        <title>Genome of the human hookworm Necator americanus.</title>
        <authorList>
            <person name="Tang Y.T."/>
            <person name="Gao X."/>
            <person name="Rosa B.A."/>
            <person name="Abubucker S."/>
            <person name="Hallsworth-Pepin K."/>
            <person name="Martin J."/>
            <person name="Tyagi R."/>
            <person name="Heizer E."/>
            <person name="Zhang X."/>
            <person name="Bhonagiri-Palsikar V."/>
            <person name="Minx P."/>
            <person name="Warren W.C."/>
            <person name="Wang Q."/>
            <person name="Zhan B."/>
            <person name="Hotez P.J."/>
            <person name="Sternberg P.W."/>
            <person name="Dougall A."/>
            <person name="Gaze S.T."/>
            <person name="Mulvenna J."/>
            <person name="Sotillo J."/>
            <person name="Ranganathan S."/>
            <person name="Rabelo E.M."/>
            <person name="Wilson R.K."/>
            <person name="Felgner P.L."/>
            <person name="Bethony J."/>
            <person name="Hawdon J.M."/>
            <person name="Gasser R.B."/>
            <person name="Loukas A."/>
            <person name="Mitreva M."/>
        </authorList>
    </citation>
    <scope>NUCLEOTIDE SEQUENCE [LARGE SCALE GENOMIC DNA]</scope>
</reference>
<dbReference type="PROSITE" id="PS01187">
    <property type="entry name" value="EGF_CA"/>
    <property type="match status" value="1"/>
</dbReference>
<dbReference type="Gene3D" id="2.10.25.10">
    <property type="entry name" value="Laminin"/>
    <property type="match status" value="3"/>
</dbReference>
<dbReference type="Gene3D" id="3.30.70.3310">
    <property type="match status" value="1"/>
</dbReference>
<organism evidence="25 26">
    <name type="scientific">Necator americanus</name>
    <name type="common">Human hookworm</name>
    <dbReference type="NCBI Taxonomy" id="51031"/>
    <lineage>
        <taxon>Eukaryota</taxon>
        <taxon>Metazoa</taxon>
        <taxon>Ecdysozoa</taxon>
        <taxon>Nematoda</taxon>
        <taxon>Chromadorea</taxon>
        <taxon>Rhabditida</taxon>
        <taxon>Rhabditina</taxon>
        <taxon>Rhabditomorpha</taxon>
        <taxon>Strongyloidea</taxon>
        <taxon>Ancylostomatidae</taxon>
        <taxon>Bunostominae</taxon>
        <taxon>Necator</taxon>
    </lineage>
</organism>
<keyword evidence="16 21" id="KW-1015">Disulfide bond</keyword>
<dbReference type="SMART" id="SM00004">
    <property type="entry name" value="NL"/>
    <property type="match status" value="3"/>
</dbReference>
<feature type="domain" description="LNR" evidence="24">
    <location>
        <begin position="437"/>
        <end position="475"/>
    </location>
</feature>
<dbReference type="InterPro" id="IPR018097">
    <property type="entry name" value="EGF_Ca-bd_CS"/>
</dbReference>
<evidence type="ECO:0000256" key="15">
    <source>
        <dbReference type="ARBA" id="ARBA00023136"/>
    </source>
</evidence>
<keyword evidence="15 22" id="KW-0472">Membrane</keyword>
<dbReference type="SUPFAM" id="SSF57196">
    <property type="entry name" value="EGF/Laminin"/>
    <property type="match status" value="2"/>
</dbReference>
<evidence type="ECO:0000313" key="26">
    <source>
        <dbReference type="Proteomes" id="UP000053676"/>
    </source>
</evidence>
<evidence type="ECO:0000256" key="8">
    <source>
        <dbReference type="ARBA" id="ARBA00022729"/>
    </source>
</evidence>
<gene>
    <name evidence="25" type="ORF">NECAME_05360</name>
</gene>
<dbReference type="KEGG" id="nai:NECAME_05360"/>
<evidence type="ECO:0000256" key="19">
    <source>
        <dbReference type="ARBA" id="ARBA00023180"/>
    </source>
</evidence>
<keyword evidence="17" id="KW-0010">Activator</keyword>
<dbReference type="SMART" id="SM01338">
    <property type="entry name" value="NOD"/>
    <property type="match status" value="1"/>
</dbReference>
<evidence type="ECO:0000256" key="12">
    <source>
        <dbReference type="ARBA" id="ARBA00022989"/>
    </source>
</evidence>
<comment type="subcellular location">
    <subcellularLocation>
        <location evidence="2">Cell membrane</location>
        <topology evidence="2">Single-pass type I membrane protein</topology>
    </subcellularLocation>
    <subcellularLocation>
        <location evidence="1">Nucleus</location>
    </subcellularLocation>
</comment>
<accession>W2SHU6</accession>
<dbReference type="PRINTS" id="PR01452">
    <property type="entry name" value="LNOTCHREPEAT"/>
</dbReference>
<keyword evidence="5" id="KW-1003">Cell membrane</keyword>
<protein>
    <submittedName>
        <fullName evidence="25">EGF-like domain protein</fullName>
    </submittedName>
</protein>
<evidence type="ECO:0000256" key="3">
    <source>
        <dbReference type="ARBA" id="ARBA00005847"/>
    </source>
</evidence>
<evidence type="ECO:0000256" key="5">
    <source>
        <dbReference type="ARBA" id="ARBA00022475"/>
    </source>
</evidence>
<keyword evidence="4" id="KW-0217">Developmental protein</keyword>
<evidence type="ECO:0000256" key="9">
    <source>
        <dbReference type="ARBA" id="ARBA00022737"/>
    </source>
</evidence>
<dbReference type="FunFam" id="2.10.25.10:FF:000066">
    <property type="entry name" value="FAT atypical cadherin 4"/>
    <property type="match status" value="1"/>
</dbReference>
<feature type="disulfide bond" evidence="21">
    <location>
        <begin position="255"/>
        <end position="264"/>
    </location>
</feature>
<dbReference type="EMBL" id="KI669162">
    <property type="protein sequence ID" value="ETN69143.1"/>
    <property type="molecule type" value="Genomic_DNA"/>
</dbReference>
<keyword evidence="20" id="KW-0539">Nucleus</keyword>
<evidence type="ECO:0000256" key="1">
    <source>
        <dbReference type="ARBA" id="ARBA00004123"/>
    </source>
</evidence>
<dbReference type="GO" id="GO:0005886">
    <property type="term" value="C:plasma membrane"/>
    <property type="evidence" value="ECO:0007669"/>
    <property type="project" value="UniProtKB-SubCell"/>
</dbReference>
<evidence type="ECO:0000256" key="21">
    <source>
        <dbReference type="PROSITE-ProRule" id="PRU00076"/>
    </source>
</evidence>
<dbReference type="GO" id="GO:0009986">
    <property type="term" value="C:cell surface"/>
    <property type="evidence" value="ECO:0007669"/>
    <property type="project" value="TreeGrafter"/>
</dbReference>
<keyword evidence="11" id="KW-0914">Notch signaling pathway</keyword>
<evidence type="ECO:0000256" key="16">
    <source>
        <dbReference type="ARBA" id="ARBA00023157"/>
    </source>
</evidence>
<evidence type="ECO:0000256" key="18">
    <source>
        <dbReference type="ARBA" id="ARBA00023163"/>
    </source>
</evidence>
<evidence type="ECO:0000259" key="24">
    <source>
        <dbReference type="PROSITE" id="PS50258"/>
    </source>
</evidence>
<evidence type="ECO:0000256" key="17">
    <source>
        <dbReference type="ARBA" id="ARBA00023159"/>
    </source>
</evidence>
<comment type="similarity">
    <text evidence="3">Belongs to the NOTCH family.</text>
</comment>
<evidence type="ECO:0000256" key="11">
    <source>
        <dbReference type="ARBA" id="ARBA00022976"/>
    </source>
</evidence>
<dbReference type="Pfam" id="PF00066">
    <property type="entry name" value="Notch"/>
    <property type="match status" value="3"/>
</dbReference>
<keyword evidence="26" id="KW-1185">Reference proteome</keyword>
<evidence type="ECO:0000256" key="6">
    <source>
        <dbReference type="ARBA" id="ARBA00022536"/>
    </source>
</evidence>
<dbReference type="GO" id="GO:0007411">
    <property type="term" value="P:axon guidance"/>
    <property type="evidence" value="ECO:0007669"/>
    <property type="project" value="TreeGrafter"/>
</dbReference>
<keyword evidence="18" id="KW-0804">Transcription</keyword>
<dbReference type="PANTHER" id="PTHR45836:SF13">
    <property type="entry name" value="PROTEIN CRUMBS"/>
    <property type="match status" value="1"/>
</dbReference>
<dbReference type="PROSITE" id="PS50026">
    <property type="entry name" value="EGF_3"/>
    <property type="match status" value="3"/>
</dbReference>
<dbReference type="GO" id="GO:0007219">
    <property type="term" value="P:Notch signaling pathway"/>
    <property type="evidence" value="ECO:0007669"/>
    <property type="project" value="UniProtKB-KW"/>
</dbReference>
<keyword evidence="12 22" id="KW-1133">Transmembrane helix</keyword>
<evidence type="ECO:0000256" key="2">
    <source>
        <dbReference type="ARBA" id="ARBA00004251"/>
    </source>
</evidence>